<evidence type="ECO:0000313" key="3">
    <source>
        <dbReference type="EMBL" id="UWZ81074.1"/>
    </source>
</evidence>
<dbReference type="Proteomes" id="UP001060414">
    <property type="component" value="Chromosome"/>
</dbReference>
<dbReference type="PANTHER" id="PTHR37024:SF5">
    <property type="entry name" value="IMPA N-TERMINAL DOMAIN-CONTAINING PROTEIN"/>
    <property type="match status" value="1"/>
</dbReference>
<dbReference type="PANTHER" id="PTHR37024">
    <property type="entry name" value="TYPE VI SECRETION SYSTEM DUF2094 AND IMPA-RELATED DOMAIN PROTEIN"/>
    <property type="match status" value="1"/>
</dbReference>
<dbReference type="InterPro" id="IPR010657">
    <property type="entry name" value="ImpA_N"/>
</dbReference>
<keyword evidence="4" id="KW-1185">Reference proteome</keyword>
<evidence type="ECO:0000313" key="4">
    <source>
        <dbReference type="Proteomes" id="UP001060414"/>
    </source>
</evidence>
<protein>
    <submittedName>
        <fullName evidence="3">Type VI secretion system protein TssA</fullName>
    </submittedName>
</protein>
<feature type="compositionally biased region" description="Basic and acidic residues" evidence="1">
    <location>
        <begin position="206"/>
        <end position="220"/>
    </location>
</feature>
<feature type="domain" description="ImpA N-terminal" evidence="2">
    <location>
        <begin position="25"/>
        <end position="121"/>
    </location>
</feature>
<evidence type="ECO:0000256" key="1">
    <source>
        <dbReference type="SAM" id="MobiDB-lite"/>
    </source>
</evidence>
<dbReference type="EMBL" id="CP092109">
    <property type="protein sequence ID" value="UWZ81074.1"/>
    <property type="molecule type" value="Genomic_DNA"/>
</dbReference>
<evidence type="ECO:0000259" key="2">
    <source>
        <dbReference type="Pfam" id="PF06812"/>
    </source>
</evidence>
<dbReference type="NCBIfam" id="TIGR03362">
    <property type="entry name" value="VI_chp_7"/>
    <property type="match status" value="1"/>
</dbReference>
<reference evidence="3" key="1">
    <citation type="journal article" date="2022" name="Environ. Microbiol.">
        <title>Geoalkalibacter halelectricus SAP #1 sp. nov. possessing extracellular electron transfer and mineral#reducing capabilities from a haloalkaline environment.</title>
        <authorList>
            <person name="Yadav S."/>
            <person name="Singh R."/>
            <person name="Sundharam S.S."/>
            <person name="Chaudhary S."/>
            <person name="Krishnamurthi S."/>
            <person name="Patil S.A."/>
        </authorList>
    </citation>
    <scope>NUCLEOTIDE SEQUENCE</scope>
    <source>
        <strain evidence="3">SAP-1</strain>
    </source>
</reference>
<feature type="region of interest" description="Disordered" evidence="1">
    <location>
        <begin position="179"/>
        <end position="220"/>
    </location>
</feature>
<organism evidence="3 4">
    <name type="scientific">Geoalkalibacter halelectricus</name>
    <dbReference type="NCBI Taxonomy" id="2847045"/>
    <lineage>
        <taxon>Bacteria</taxon>
        <taxon>Pseudomonadati</taxon>
        <taxon>Thermodesulfobacteriota</taxon>
        <taxon>Desulfuromonadia</taxon>
        <taxon>Desulfuromonadales</taxon>
        <taxon>Geoalkalibacteraceae</taxon>
        <taxon>Geoalkalibacter</taxon>
    </lineage>
</organism>
<accession>A0ABY5ZRC9</accession>
<name>A0ABY5ZRC9_9BACT</name>
<gene>
    <name evidence="3" type="primary">tssA</name>
    <name evidence="3" type="ORF">L9S41_06680</name>
</gene>
<dbReference type="Pfam" id="PF16989">
    <property type="entry name" value="T6SS_VasJ"/>
    <property type="match status" value="1"/>
</dbReference>
<sequence>MSMPLAHHVADASLLDAVLAPLPQGGEDPRYCEEFLLAKREIDKLRENQYAQVHTLCCGILSGVGKDLRVAGFLLMACLGRDGLGGLMDGAAAYLRLLEEYWEECHPRKDNQRISALAWLNGARLEAMAREAGRSASPQDLERLRYCVDGINALLRARIGAEAPQWQALDAWLKIKSPSPERPAEKAVPAAPVDPPPASRTETAPEEAKPVVEQREPQVGSEREAFAMARILSDYYRAQGHWQQALAFTRALRWGGANLPPQEQGRTRVPAPRATAVTTLERQRQQSDPQALLELCESLFLEPGGQFWLDLQYLARQAAHNWGRAALQDFIDEQTRSLLRRLPGLEALSFDDGRPFADSATRAWLAELCTETAPPATQDASDEWDVQLAEALKTAREHAARNQLGEALNLLRALPAPTKVRRMRLELAQAALCLQGGRADIALPLAESLEAQSETLQMRVWNEGLALEIWRLGIDIRRQCLPKAAGEAKAALETQIRRLHAQICRTDPAVAVKWL</sequence>
<dbReference type="RefSeq" id="WP_260749445.1">
    <property type="nucleotide sequence ID" value="NZ_CP092109.1"/>
</dbReference>
<dbReference type="Pfam" id="PF06812">
    <property type="entry name" value="ImpA_N"/>
    <property type="match status" value="1"/>
</dbReference>
<dbReference type="InterPro" id="IPR017739">
    <property type="entry name" value="T6SS-assoc_VCA0119"/>
</dbReference>
<proteinExistence type="predicted"/>